<sequence length="457" mass="49734">MSGLTLGLMSMDVLDMEVLRKSGSAKEKEWAKRIEPVLRHPHFLLVTLVLCNAAATEALPIFLDRLADPITAVLLSITVVLIFGEIIPQAVCSRYGLQVGAYSAWFVRALMWLCFIIAWPISKILDSLLGHEQAALFRRSQLKAMLDIHGIDYGLGGDLSEDEITVIRGALDLSHKTATSCMTPLDKVFMLSADAVVDEAVLLAILESGHSRVPVHKPGSREDVIGIIIVKELILVEKEAGVRVGDLKLRSAPQMKSDTRLYDMLRLFETGRCHLAVLVQAPGKPVVTGPKTPRNKAVDVSIGAASQTNGSPEERIKLLVAPSEGEAAASAAPAKTNFPEVPEGRPLGIITIEDVIEELLQQEIVDETDRYVDNLRLQRVNAALLTSRLPKHLRKIARQQITRIGHLAQLRGGNITHRLPPHGAVAAEGSAHPSDDMESDIHAPLLSDPAPRQNTAL</sequence>
<evidence type="ECO:0000256" key="1">
    <source>
        <dbReference type="ARBA" id="ARBA00022737"/>
    </source>
</evidence>
<evidence type="ECO:0000313" key="8">
    <source>
        <dbReference type="EMBL" id="CAL5220421.1"/>
    </source>
</evidence>
<keyword evidence="3 5" id="KW-1133">Transmembrane helix</keyword>
<evidence type="ECO:0000256" key="2">
    <source>
        <dbReference type="PROSITE-ProRule" id="PRU00703"/>
    </source>
</evidence>
<gene>
    <name evidence="8" type="primary">g2433</name>
    <name evidence="8" type="ORF">VP750_LOCUS2080</name>
</gene>
<dbReference type="InterPro" id="IPR002550">
    <property type="entry name" value="CNNM"/>
</dbReference>
<dbReference type="PANTHER" id="PTHR12064">
    <property type="entry name" value="METAL TRANSPORTER CNNM"/>
    <property type="match status" value="1"/>
</dbReference>
<name>A0ABP1FM17_9CHLO</name>
<feature type="domain" description="CBS" evidence="6">
    <location>
        <begin position="182"/>
        <end position="247"/>
    </location>
</feature>
<dbReference type="Gene3D" id="3.10.580.10">
    <property type="entry name" value="CBS-domain"/>
    <property type="match status" value="2"/>
</dbReference>
<keyword evidence="1" id="KW-0677">Repeat</keyword>
<dbReference type="PROSITE" id="PS51846">
    <property type="entry name" value="CNNM"/>
    <property type="match status" value="1"/>
</dbReference>
<keyword evidence="9" id="KW-1185">Reference proteome</keyword>
<organism evidence="8 9">
    <name type="scientific">Coccomyxa viridis</name>
    <dbReference type="NCBI Taxonomy" id="1274662"/>
    <lineage>
        <taxon>Eukaryota</taxon>
        <taxon>Viridiplantae</taxon>
        <taxon>Chlorophyta</taxon>
        <taxon>core chlorophytes</taxon>
        <taxon>Trebouxiophyceae</taxon>
        <taxon>Trebouxiophyceae incertae sedis</taxon>
        <taxon>Coccomyxaceae</taxon>
        <taxon>Coccomyxa</taxon>
    </lineage>
</organism>
<dbReference type="SUPFAM" id="SSF54631">
    <property type="entry name" value="CBS-domain pair"/>
    <property type="match status" value="1"/>
</dbReference>
<feature type="domain" description="CNNM transmembrane" evidence="7">
    <location>
        <begin position="1"/>
        <end position="163"/>
    </location>
</feature>
<evidence type="ECO:0000256" key="5">
    <source>
        <dbReference type="SAM" id="Phobius"/>
    </source>
</evidence>
<keyword evidence="2" id="KW-0129">CBS domain</keyword>
<dbReference type="Proteomes" id="UP001497392">
    <property type="component" value="Unassembled WGS sequence"/>
</dbReference>
<evidence type="ECO:0000259" key="7">
    <source>
        <dbReference type="PROSITE" id="PS51846"/>
    </source>
</evidence>
<dbReference type="PANTHER" id="PTHR12064:SF97">
    <property type="entry name" value="METAL TRANSPORTER CNNM-5"/>
    <property type="match status" value="1"/>
</dbReference>
<accession>A0ABP1FM17</accession>
<feature type="transmembrane region" description="Helical" evidence="5">
    <location>
        <begin position="69"/>
        <end position="87"/>
    </location>
</feature>
<evidence type="ECO:0000256" key="3">
    <source>
        <dbReference type="PROSITE-ProRule" id="PRU01193"/>
    </source>
</evidence>
<reference evidence="8 9" key="1">
    <citation type="submission" date="2024-06" db="EMBL/GenBank/DDBJ databases">
        <authorList>
            <person name="Kraege A."/>
            <person name="Thomma B."/>
        </authorList>
    </citation>
    <scope>NUCLEOTIDE SEQUENCE [LARGE SCALE GENOMIC DNA]</scope>
</reference>
<dbReference type="InterPro" id="IPR046342">
    <property type="entry name" value="CBS_dom_sf"/>
</dbReference>
<dbReference type="EMBL" id="CAXHTA020000003">
    <property type="protein sequence ID" value="CAL5220421.1"/>
    <property type="molecule type" value="Genomic_DNA"/>
</dbReference>
<keyword evidence="3 5" id="KW-0812">Transmembrane</keyword>
<dbReference type="PROSITE" id="PS51371">
    <property type="entry name" value="CBS"/>
    <property type="match status" value="1"/>
</dbReference>
<evidence type="ECO:0000256" key="4">
    <source>
        <dbReference type="SAM" id="MobiDB-lite"/>
    </source>
</evidence>
<feature type="transmembrane region" description="Helical" evidence="5">
    <location>
        <begin position="99"/>
        <end position="121"/>
    </location>
</feature>
<feature type="region of interest" description="Disordered" evidence="4">
    <location>
        <begin position="421"/>
        <end position="457"/>
    </location>
</feature>
<dbReference type="Pfam" id="PF01595">
    <property type="entry name" value="CNNM"/>
    <property type="match status" value="1"/>
</dbReference>
<evidence type="ECO:0000259" key="6">
    <source>
        <dbReference type="PROSITE" id="PS51371"/>
    </source>
</evidence>
<comment type="caution">
    <text evidence="8">The sequence shown here is derived from an EMBL/GenBank/DDBJ whole genome shotgun (WGS) entry which is preliminary data.</text>
</comment>
<dbReference type="InterPro" id="IPR000644">
    <property type="entry name" value="CBS_dom"/>
</dbReference>
<keyword evidence="3 5" id="KW-0472">Membrane</keyword>
<protein>
    <submittedName>
        <fullName evidence="8">G2433 protein</fullName>
    </submittedName>
</protein>
<evidence type="ECO:0000313" key="9">
    <source>
        <dbReference type="Proteomes" id="UP001497392"/>
    </source>
</evidence>
<proteinExistence type="predicted"/>
<dbReference type="InterPro" id="IPR045095">
    <property type="entry name" value="ACDP"/>
</dbReference>